<dbReference type="KEGG" id="aja:AJAP_19465"/>
<evidence type="ECO:0000313" key="3">
    <source>
        <dbReference type="Proteomes" id="UP000028492"/>
    </source>
</evidence>
<dbReference type="SUPFAM" id="SSF47336">
    <property type="entry name" value="ACP-like"/>
    <property type="match status" value="1"/>
</dbReference>
<dbReference type="EMBL" id="CP008953">
    <property type="protein sequence ID" value="AIG76756.1"/>
    <property type="molecule type" value="Genomic_DNA"/>
</dbReference>
<keyword evidence="3" id="KW-1185">Reference proteome</keyword>
<organism evidence="2 3">
    <name type="scientific">Amycolatopsis japonica</name>
    <dbReference type="NCBI Taxonomy" id="208439"/>
    <lineage>
        <taxon>Bacteria</taxon>
        <taxon>Bacillati</taxon>
        <taxon>Actinomycetota</taxon>
        <taxon>Actinomycetes</taxon>
        <taxon>Pseudonocardiales</taxon>
        <taxon>Pseudonocardiaceae</taxon>
        <taxon>Amycolatopsis</taxon>
        <taxon>Amycolatopsis japonica group</taxon>
    </lineage>
</organism>
<dbReference type="STRING" id="208439.AJAP_19465"/>
<evidence type="ECO:0000313" key="2">
    <source>
        <dbReference type="EMBL" id="AIG76756.1"/>
    </source>
</evidence>
<reference evidence="2 3" key="1">
    <citation type="journal article" date="2014" name="J. Biotechnol.">
        <title>Complete genome sequence of the actinobacterium Amycolatopsis japonica MG417-CF17(T) (=DSM 44213T) producing (S,S)-N,N'-ethylenediaminedisuccinic acid.</title>
        <authorList>
            <person name="Stegmann E."/>
            <person name="Albersmeier A."/>
            <person name="Spohn M."/>
            <person name="Gert H."/>
            <person name="Weber T."/>
            <person name="Wohlleben W."/>
            <person name="Kalinowski J."/>
            <person name="Ruckert C."/>
        </authorList>
    </citation>
    <scope>NUCLEOTIDE SEQUENCE [LARGE SCALE GENOMIC DNA]</scope>
    <source>
        <strain evidence="3">MG417-CF17 (DSM 44213)</strain>
    </source>
</reference>
<dbReference type="InterPro" id="IPR036736">
    <property type="entry name" value="ACP-like_sf"/>
</dbReference>
<gene>
    <name evidence="2" type="ORF">AJAP_19465</name>
</gene>
<protein>
    <recommendedName>
        <fullName evidence="1">Carrier domain-containing protein</fullName>
    </recommendedName>
</protein>
<dbReference type="Proteomes" id="UP000028492">
    <property type="component" value="Chromosome"/>
</dbReference>
<dbReference type="HOGENOM" id="CLU_692441_0_0_11"/>
<dbReference type="InterPro" id="IPR009081">
    <property type="entry name" value="PP-bd_ACP"/>
</dbReference>
<dbReference type="RefSeq" id="WP_051972515.1">
    <property type="nucleotide sequence ID" value="NZ_CP008953.1"/>
</dbReference>
<dbReference type="AlphaFoldDB" id="A0A075UWH7"/>
<evidence type="ECO:0000259" key="1">
    <source>
        <dbReference type="PROSITE" id="PS50075"/>
    </source>
</evidence>
<dbReference type="eggNOG" id="COG0236">
    <property type="taxonomic scope" value="Bacteria"/>
</dbReference>
<name>A0A075UWH7_9PSEU</name>
<proteinExistence type="predicted"/>
<feature type="domain" description="Carrier" evidence="1">
    <location>
        <begin position="282"/>
        <end position="362"/>
    </location>
</feature>
<dbReference type="Gene3D" id="1.10.1200.10">
    <property type="entry name" value="ACP-like"/>
    <property type="match status" value="1"/>
</dbReference>
<accession>A0A075UWH7</accession>
<dbReference type="PROSITE" id="PS50075">
    <property type="entry name" value="CARRIER"/>
    <property type="match status" value="1"/>
</dbReference>
<sequence>MTAVAETYDRVWSPLLETVRADALDCVQANLAVLADRHGGEGTHLALGAPLRFDVEPGPRVAASLSYRLAAAHEQLGLRVADRWEGVDGARLRELAGEADPLYVIADAYDLAWTPYAGRRHTEHTFLLSTSDTVVDAYHDETPWGPCRPGVWRLSPAELDALPASATALRFTTEPVAEPPDVLTANARAMADAVPAIDAYLSADHGEDLVLDIWLLGRSRLLHAAWLARHDRPSPEVDAHVQAWLTLASKSFVAARRSPDGAPTAAVLADLGRLLHEDVALAARLAARAAVLAAIQEVLRIDDSTVRGAGSLRELPNYNSFGLVEIIERAETRLGVVLGDEDLTPEALRDIDSLCATFARRMAG</sequence>